<keyword evidence="2" id="KW-0413">Isomerase</keyword>
<dbReference type="GO" id="GO:0016853">
    <property type="term" value="F:isomerase activity"/>
    <property type="evidence" value="ECO:0007669"/>
    <property type="project" value="UniProtKB-KW"/>
</dbReference>
<dbReference type="HOGENOM" id="CLU_141074_0_0_4"/>
<name>E5ANC9_MYCRK</name>
<organism evidence="2 3">
    <name type="scientific">Mycetohabitans rhizoxinica (strain DSM 19002 / CIP 109453 / HKI 454)</name>
    <name type="common">Paraburkholderia rhizoxinica</name>
    <dbReference type="NCBI Taxonomy" id="882378"/>
    <lineage>
        <taxon>Bacteria</taxon>
        <taxon>Pseudomonadati</taxon>
        <taxon>Pseudomonadota</taxon>
        <taxon>Betaproteobacteria</taxon>
        <taxon>Burkholderiales</taxon>
        <taxon>Burkholderiaceae</taxon>
        <taxon>Mycetohabitans</taxon>
    </lineage>
</organism>
<evidence type="ECO:0000313" key="3">
    <source>
        <dbReference type="Proteomes" id="UP000007437"/>
    </source>
</evidence>
<dbReference type="AlphaFoldDB" id="E5ANC9"/>
<dbReference type="Pfam" id="PF00085">
    <property type="entry name" value="Thioredoxin"/>
    <property type="match status" value="1"/>
</dbReference>
<dbReference type="eggNOG" id="COG0526">
    <property type="taxonomic scope" value="Bacteria"/>
</dbReference>
<feature type="domain" description="Thioredoxin" evidence="1">
    <location>
        <begin position="44"/>
        <end position="109"/>
    </location>
</feature>
<dbReference type="Proteomes" id="UP000007437">
    <property type="component" value="Chromosome"/>
</dbReference>
<accession>E5ANC9</accession>
<evidence type="ECO:0000259" key="1">
    <source>
        <dbReference type="Pfam" id="PF00085"/>
    </source>
</evidence>
<dbReference type="InterPro" id="IPR013766">
    <property type="entry name" value="Thioredoxin_domain"/>
</dbReference>
<evidence type="ECO:0000313" key="2">
    <source>
        <dbReference type="EMBL" id="CBW76382.1"/>
    </source>
</evidence>
<dbReference type="KEGG" id="brh:RBRH_01271"/>
<dbReference type="STRING" id="882378.RBRH_01271"/>
<protein>
    <submittedName>
        <fullName evidence="2">Thiol-disulfide isomerase and thioredoxins</fullName>
    </submittedName>
</protein>
<gene>
    <name evidence="2" type="ordered locus">RBRH_01271</name>
</gene>
<dbReference type="InterPro" id="IPR036249">
    <property type="entry name" value="Thioredoxin-like_sf"/>
</dbReference>
<dbReference type="SUPFAM" id="SSF52833">
    <property type="entry name" value="Thioredoxin-like"/>
    <property type="match status" value="1"/>
</dbReference>
<dbReference type="CDD" id="cd02947">
    <property type="entry name" value="TRX_family"/>
    <property type="match status" value="1"/>
</dbReference>
<proteinExistence type="predicted"/>
<reference evidence="2 3" key="1">
    <citation type="journal article" date="2011" name="J. Bacteriol.">
        <title>Complete genome sequence of Burkholderia rhizoxinica, an endosymbiont of Rhizopus microsporus.</title>
        <authorList>
            <person name="Lackner G."/>
            <person name="Moebius N."/>
            <person name="Partida-Martinez L."/>
            <person name="Hertweck C."/>
        </authorList>
    </citation>
    <scope>NUCLEOTIDE SEQUENCE [LARGE SCALE GENOMIC DNA]</scope>
    <source>
        <strain evidence="3">DSM 19002 / CIP 109453 / HKI 454</strain>
    </source>
</reference>
<dbReference type="EMBL" id="FR687359">
    <property type="protein sequence ID" value="CBW76382.1"/>
    <property type="molecule type" value="Genomic_DNA"/>
</dbReference>
<sequence length="153" mass="16953">MAPRPHPPGEPCRHAHAATMRCQDLFSFMPALDLDHDADVITTRLSSADTLFVACLCAEWCGSCREYRAGFDALADAHPEACFVWIDIETHADRLDDFDVENFPTILIEDAHATRFFGTVLPHPQIVARMLVDLSSLPGVERAPKLRPALVDA</sequence>
<dbReference type="Gene3D" id="3.40.30.10">
    <property type="entry name" value="Glutaredoxin"/>
    <property type="match status" value="1"/>
</dbReference>